<accession>A0A9D1K6F0</accession>
<dbReference type="InterPro" id="IPR050490">
    <property type="entry name" value="Bact_solute-bd_prot1"/>
</dbReference>
<dbReference type="EMBL" id="DVJN01000168">
    <property type="protein sequence ID" value="HIS93010.1"/>
    <property type="molecule type" value="Genomic_DNA"/>
</dbReference>
<protein>
    <submittedName>
        <fullName evidence="2">Extracellular solute-binding protein</fullName>
    </submittedName>
</protein>
<dbReference type="PANTHER" id="PTHR43649:SF12">
    <property type="entry name" value="DIACETYLCHITOBIOSE BINDING PROTEIN DASA"/>
    <property type="match status" value="1"/>
</dbReference>
<dbReference type="Proteomes" id="UP000824140">
    <property type="component" value="Unassembled WGS sequence"/>
</dbReference>
<gene>
    <name evidence="2" type="ORF">IAA84_08360</name>
</gene>
<keyword evidence="1" id="KW-0732">Signal</keyword>
<proteinExistence type="predicted"/>
<evidence type="ECO:0000256" key="1">
    <source>
        <dbReference type="SAM" id="SignalP"/>
    </source>
</evidence>
<comment type="caution">
    <text evidence="2">The sequence shown here is derived from an EMBL/GenBank/DDBJ whole genome shotgun (WGS) entry which is preliminary data.</text>
</comment>
<feature type="signal peptide" evidence="1">
    <location>
        <begin position="1"/>
        <end position="23"/>
    </location>
</feature>
<reference evidence="2" key="1">
    <citation type="submission" date="2020-10" db="EMBL/GenBank/DDBJ databases">
        <authorList>
            <person name="Gilroy R."/>
        </authorList>
    </citation>
    <scope>NUCLEOTIDE SEQUENCE</scope>
    <source>
        <strain evidence="2">13766</strain>
    </source>
</reference>
<sequence length="524" mass="58409">MKKWLLVVLCLALALAGAPGALAGQEEPLEFTLLMRYISEGDGNMDYNEGNPVTEYMEEMTGIHINWQYLPATDALTKLNTMIAGGDYPDAIFEGIGDISTNMLQEWADEEIIVALEELIPQYMPNFNAILQEREDIRSAVTSPEGHIYSLPRTDGGLHVLVNNKLYVYGPWYEAYLAAGNGEVVTTEDYRHMLQYFKDNDMNGNGDPSDEIPLSGNGSAVQNLVCPFAYYNGGLYLEDGVVTASFTSEGFREGLRYVKELWDAGLIDPELFTQDTSQISTLVNREAETDRIVGGFSSLWDGSYVNASIVPYDTYVAIGPLEGPDGTRQCVYYPGDISFRAGIFFSSCENLPALLEWFDYFYSYEGTMLMAYGLEGISWNWSDTPSISGEERSVERTEPGSTLYAKNLQWLPTGPCYRTPEIKYIESAVAGGSGIDLYNSAMQYLPYADESKAISPLLWMTPEQSEEMSLYKADIDTYVNEMVTAFITGSRSLDNDWEDYLSTLEAMDLQGYIELQQEIVDAGA</sequence>
<evidence type="ECO:0000313" key="2">
    <source>
        <dbReference type="EMBL" id="HIS93010.1"/>
    </source>
</evidence>
<name>A0A9D1K6F0_9FIRM</name>
<dbReference type="SUPFAM" id="SSF53850">
    <property type="entry name" value="Periplasmic binding protein-like II"/>
    <property type="match status" value="1"/>
</dbReference>
<evidence type="ECO:0000313" key="3">
    <source>
        <dbReference type="Proteomes" id="UP000824140"/>
    </source>
</evidence>
<dbReference type="AlphaFoldDB" id="A0A9D1K6F0"/>
<dbReference type="PANTHER" id="PTHR43649">
    <property type="entry name" value="ARABINOSE-BINDING PROTEIN-RELATED"/>
    <property type="match status" value="1"/>
</dbReference>
<reference evidence="2" key="2">
    <citation type="journal article" date="2021" name="PeerJ">
        <title>Extensive microbial diversity within the chicken gut microbiome revealed by metagenomics and culture.</title>
        <authorList>
            <person name="Gilroy R."/>
            <person name="Ravi A."/>
            <person name="Getino M."/>
            <person name="Pursley I."/>
            <person name="Horton D.L."/>
            <person name="Alikhan N.F."/>
            <person name="Baker D."/>
            <person name="Gharbi K."/>
            <person name="Hall N."/>
            <person name="Watson M."/>
            <person name="Adriaenssens E.M."/>
            <person name="Foster-Nyarko E."/>
            <person name="Jarju S."/>
            <person name="Secka A."/>
            <person name="Antonio M."/>
            <person name="Oren A."/>
            <person name="Chaudhuri R.R."/>
            <person name="La Ragione R."/>
            <person name="Hildebrand F."/>
            <person name="Pallen M.J."/>
        </authorList>
    </citation>
    <scope>NUCLEOTIDE SEQUENCE</scope>
    <source>
        <strain evidence="2">13766</strain>
    </source>
</reference>
<dbReference type="Gene3D" id="3.40.190.10">
    <property type="entry name" value="Periplasmic binding protein-like II"/>
    <property type="match status" value="2"/>
</dbReference>
<feature type="chain" id="PRO_5039029094" evidence="1">
    <location>
        <begin position="24"/>
        <end position="524"/>
    </location>
</feature>
<organism evidence="2 3">
    <name type="scientific">Candidatus Alectryocaccomicrobium excrementavium</name>
    <dbReference type="NCBI Taxonomy" id="2840668"/>
    <lineage>
        <taxon>Bacteria</taxon>
        <taxon>Bacillati</taxon>
        <taxon>Bacillota</taxon>
        <taxon>Clostridia</taxon>
        <taxon>Candidatus Alectryocaccomicrobium</taxon>
    </lineage>
</organism>